<keyword evidence="3 5" id="KW-1133">Transmembrane helix</keyword>
<feature type="transmembrane region" description="Helical" evidence="5">
    <location>
        <begin position="89"/>
        <end position="112"/>
    </location>
</feature>
<keyword evidence="2 5" id="KW-0812">Transmembrane</keyword>
<evidence type="ECO:0000313" key="7">
    <source>
        <dbReference type="Proteomes" id="UP000451471"/>
    </source>
</evidence>
<protein>
    <submittedName>
        <fullName evidence="6">DoxX family membrane protein</fullName>
    </submittedName>
</protein>
<dbReference type="Pfam" id="PF07681">
    <property type="entry name" value="DoxX"/>
    <property type="match status" value="1"/>
</dbReference>
<comment type="caution">
    <text evidence="6">The sequence shown here is derived from an EMBL/GenBank/DDBJ whole genome shotgun (WGS) entry which is preliminary data.</text>
</comment>
<evidence type="ECO:0000256" key="1">
    <source>
        <dbReference type="ARBA" id="ARBA00004141"/>
    </source>
</evidence>
<reference evidence="6 7" key="1">
    <citation type="submission" date="2019-12" db="EMBL/GenBank/DDBJ databases">
        <title>Halocatena pleomorpha gen. nov. sp. nov., an extremely halophilic archaeon of family Halobacteriaceae isolated from saltpan soil.</title>
        <authorList>
            <person name="Pal Y."/>
            <person name="Verma A."/>
            <person name="Krishnamurthi S."/>
            <person name="Kumar P."/>
        </authorList>
    </citation>
    <scope>NUCLEOTIDE SEQUENCE [LARGE SCALE GENOMIC DNA]</scope>
    <source>
        <strain evidence="6 7">JCM 16495</strain>
    </source>
</reference>
<evidence type="ECO:0000256" key="3">
    <source>
        <dbReference type="ARBA" id="ARBA00022989"/>
    </source>
</evidence>
<feature type="transmembrane region" description="Helical" evidence="5">
    <location>
        <begin position="24"/>
        <end position="42"/>
    </location>
</feature>
<evidence type="ECO:0000256" key="4">
    <source>
        <dbReference type="ARBA" id="ARBA00023136"/>
    </source>
</evidence>
<dbReference type="GO" id="GO:0016020">
    <property type="term" value="C:membrane"/>
    <property type="evidence" value="ECO:0007669"/>
    <property type="project" value="UniProtKB-SubCell"/>
</dbReference>
<comment type="subcellular location">
    <subcellularLocation>
        <location evidence="1">Membrane</location>
        <topology evidence="1">Multi-pass membrane protein</topology>
    </subcellularLocation>
</comment>
<keyword evidence="4 5" id="KW-0472">Membrane</keyword>
<dbReference type="AlphaFoldDB" id="A0A6B0GEK9"/>
<keyword evidence="7" id="KW-1185">Reference proteome</keyword>
<organism evidence="6 7">
    <name type="scientific">Halomarina oriensis</name>
    <dbReference type="NCBI Taxonomy" id="671145"/>
    <lineage>
        <taxon>Archaea</taxon>
        <taxon>Methanobacteriati</taxon>
        <taxon>Methanobacteriota</taxon>
        <taxon>Stenosarchaea group</taxon>
        <taxon>Halobacteria</taxon>
        <taxon>Halobacteriales</taxon>
        <taxon>Natronomonadaceae</taxon>
        <taxon>Halomarina</taxon>
    </lineage>
</organism>
<gene>
    <name evidence="6" type="ORF">GQS65_01840</name>
</gene>
<sequence>MTSYERVVARSRAVATRSPDPSTLARVGLGAMVLLAGVHKLLAPEAWAVYVTDWLAPLLVVSPVVFMFVNGVLEVGFGLALLVDRFTAFASLVAAVSLTATVAYLLVVWVLSGRFGDVLARDVGLAALAWTVLVEALRDP</sequence>
<feature type="transmembrane region" description="Helical" evidence="5">
    <location>
        <begin position="54"/>
        <end position="82"/>
    </location>
</feature>
<dbReference type="InterPro" id="IPR032808">
    <property type="entry name" value="DoxX"/>
</dbReference>
<dbReference type="OrthoDB" id="292204at2157"/>
<proteinExistence type="predicted"/>
<dbReference type="Proteomes" id="UP000451471">
    <property type="component" value="Unassembled WGS sequence"/>
</dbReference>
<accession>A0A6B0GEK9</accession>
<evidence type="ECO:0000256" key="5">
    <source>
        <dbReference type="SAM" id="Phobius"/>
    </source>
</evidence>
<dbReference type="RefSeq" id="WP_158202977.1">
    <property type="nucleotide sequence ID" value="NZ_WSZK01000006.1"/>
</dbReference>
<evidence type="ECO:0000313" key="6">
    <source>
        <dbReference type="EMBL" id="MWG33242.1"/>
    </source>
</evidence>
<dbReference type="EMBL" id="WSZK01000006">
    <property type="protein sequence ID" value="MWG33242.1"/>
    <property type="molecule type" value="Genomic_DNA"/>
</dbReference>
<evidence type="ECO:0000256" key="2">
    <source>
        <dbReference type="ARBA" id="ARBA00022692"/>
    </source>
</evidence>
<name>A0A6B0GEK9_9EURY</name>